<organism evidence="7 8">
    <name type="scientific">Bradyrhizobium denitrificans</name>
    <dbReference type="NCBI Taxonomy" id="2734912"/>
    <lineage>
        <taxon>Bacteria</taxon>
        <taxon>Pseudomonadati</taxon>
        <taxon>Pseudomonadota</taxon>
        <taxon>Alphaproteobacteria</taxon>
        <taxon>Hyphomicrobiales</taxon>
        <taxon>Nitrobacteraceae</taxon>
        <taxon>Bradyrhizobium</taxon>
    </lineage>
</organism>
<gene>
    <name evidence="7" type="ORF">JQ619_09085</name>
</gene>
<evidence type="ECO:0000256" key="1">
    <source>
        <dbReference type="ARBA" id="ARBA00001917"/>
    </source>
</evidence>
<evidence type="ECO:0000256" key="4">
    <source>
        <dbReference type="ARBA" id="ARBA00023002"/>
    </source>
</evidence>
<comment type="cofactor">
    <cofactor evidence="1">
        <name>FMN</name>
        <dbReference type="ChEBI" id="CHEBI:58210"/>
    </cofactor>
</comment>
<dbReference type="Pfam" id="PF01070">
    <property type="entry name" value="FMN_dh"/>
    <property type="match status" value="1"/>
</dbReference>
<dbReference type="RefSeq" id="WP_172236367.1">
    <property type="nucleotide sequence ID" value="NZ_JABFDP010000008.1"/>
</dbReference>
<dbReference type="PANTHER" id="PTHR10578:SF107">
    <property type="entry name" value="2-HYDROXYACID OXIDASE 1"/>
    <property type="match status" value="1"/>
</dbReference>
<evidence type="ECO:0000259" key="6">
    <source>
        <dbReference type="PROSITE" id="PS51349"/>
    </source>
</evidence>
<keyword evidence="4" id="KW-0560">Oxidoreductase</keyword>
<evidence type="ECO:0000256" key="2">
    <source>
        <dbReference type="ARBA" id="ARBA00022630"/>
    </source>
</evidence>
<dbReference type="EMBL" id="JAFCLK010000007">
    <property type="protein sequence ID" value="MBR1135921.1"/>
    <property type="molecule type" value="Genomic_DNA"/>
</dbReference>
<sequence>MNQQTPIEAAWRNVELGASDEKFQNLHEFITKARIQLNQNAWDYIIGGAETETTLRRNRMALDEIAFRPRVLRDVSKVDASVERFGRRMRLPLVMAPVGALEIFDPAGAAAVARGAGRFGAAHMLSSVSEPGLERTAEAAPDALRIFQLYVRGDDAFVEDYVSRAVANSYTAFCLTVDTAHYSRRERDIAKRYVRESRLRATGGDHQKALSWHTVKLIKDKFKLPLIIKGIATAEDAHIAVDHGVDWIYVSNHGGRQLDHGRGAMHVLPEIVAAVNGRAKIMVDGGFCRGTDIVKAIACGADLVGVGRLQCWALAAAGEDGIVRMLELLEDEVIRTLGLLGLASFAELNTSYLHPATATHPPSVFSAFPLVDIAPYRY</sequence>
<dbReference type="PIRSF" id="PIRSF000138">
    <property type="entry name" value="Al-hdrx_acd_dh"/>
    <property type="match status" value="1"/>
</dbReference>
<proteinExistence type="inferred from homology"/>
<dbReference type="InterPro" id="IPR012133">
    <property type="entry name" value="Alpha-hydoxy_acid_DH_FMN"/>
</dbReference>
<accession>A0ABS5G3Q9</accession>
<dbReference type="CDD" id="cd02809">
    <property type="entry name" value="alpha_hydroxyacid_oxid_FMN"/>
    <property type="match status" value="1"/>
</dbReference>
<keyword evidence="3" id="KW-0288">FMN</keyword>
<reference evidence="8" key="1">
    <citation type="journal article" date="2021" name="ISME J.">
        <title>Evolutionary origin and ecological implication of a unique nif island in free-living Bradyrhizobium lineages.</title>
        <authorList>
            <person name="Tao J."/>
        </authorList>
    </citation>
    <scope>NUCLEOTIDE SEQUENCE [LARGE SCALE GENOMIC DNA]</scope>
    <source>
        <strain evidence="8">SZCCT0094</strain>
    </source>
</reference>
<evidence type="ECO:0000313" key="8">
    <source>
        <dbReference type="Proteomes" id="UP001314635"/>
    </source>
</evidence>
<dbReference type="InterPro" id="IPR000262">
    <property type="entry name" value="FMN-dep_DH"/>
</dbReference>
<keyword evidence="8" id="KW-1185">Reference proteome</keyword>
<dbReference type="PANTHER" id="PTHR10578">
    <property type="entry name" value="S -2-HYDROXY-ACID OXIDASE-RELATED"/>
    <property type="match status" value="1"/>
</dbReference>
<comment type="similarity">
    <text evidence="5">Belongs to the FMN-dependent alpha-hydroxy acid dehydrogenase family.</text>
</comment>
<dbReference type="Gene3D" id="3.20.20.70">
    <property type="entry name" value="Aldolase class I"/>
    <property type="match status" value="1"/>
</dbReference>
<comment type="caution">
    <text evidence="7">The sequence shown here is derived from an EMBL/GenBank/DDBJ whole genome shotgun (WGS) entry which is preliminary data.</text>
</comment>
<keyword evidence="2" id="KW-0285">Flavoprotein</keyword>
<dbReference type="SUPFAM" id="SSF51395">
    <property type="entry name" value="FMN-linked oxidoreductases"/>
    <property type="match status" value="1"/>
</dbReference>
<evidence type="ECO:0000256" key="3">
    <source>
        <dbReference type="ARBA" id="ARBA00022643"/>
    </source>
</evidence>
<feature type="domain" description="FMN hydroxy acid dehydrogenase" evidence="6">
    <location>
        <begin position="18"/>
        <end position="358"/>
    </location>
</feature>
<dbReference type="PROSITE" id="PS51349">
    <property type="entry name" value="FMN_HYDROXY_ACID_DH_2"/>
    <property type="match status" value="1"/>
</dbReference>
<dbReference type="Proteomes" id="UP001314635">
    <property type="component" value="Unassembled WGS sequence"/>
</dbReference>
<protein>
    <submittedName>
        <fullName evidence="7">Alpha-hydroxy-acid oxidizing protein</fullName>
    </submittedName>
</protein>
<name>A0ABS5G3Q9_9BRAD</name>
<dbReference type="InterPro" id="IPR013785">
    <property type="entry name" value="Aldolase_TIM"/>
</dbReference>
<evidence type="ECO:0000256" key="5">
    <source>
        <dbReference type="ARBA" id="ARBA00024042"/>
    </source>
</evidence>
<dbReference type="PROSITE" id="PS00557">
    <property type="entry name" value="FMN_HYDROXY_ACID_DH_1"/>
    <property type="match status" value="1"/>
</dbReference>
<dbReference type="InterPro" id="IPR008259">
    <property type="entry name" value="FMN_hydac_DH_AS"/>
</dbReference>
<evidence type="ECO:0000313" key="7">
    <source>
        <dbReference type="EMBL" id="MBR1135921.1"/>
    </source>
</evidence>
<dbReference type="InterPro" id="IPR037396">
    <property type="entry name" value="FMN_HAD"/>
</dbReference>